<evidence type="ECO:0000313" key="2">
    <source>
        <dbReference type="EMBL" id="GFU61851.1"/>
    </source>
</evidence>
<comment type="caution">
    <text evidence="2">The sequence shown here is derived from an EMBL/GenBank/DDBJ whole genome shotgun (WGS) entry which is preliminary data.</text>
</comment>
<organism evidence="2 3">
    <name type="scientific">Nephila pilipes</name>
    <name type="common">Giant wood spider</name>
    <name type="synonym">Nephila maculata</name>
    <dbReference type="NCBI Taxonomy" id="299642"/>
    <lineage>
        <taxon>Eukaryota</taxon>
        <taxon>Metazoa</taxon>
        <taxon>Ecdysozoa</taxon>
        <taxon>Arthropoda</taxon>
        <taxon>Chelicerata</taxon>
        <taxon>Arachnida</taxon>
        <taxon>Araneae</taxon>
        <taxon>Araneomorphae</taxon>
        <taxon>Entelegynae</taxon>
        <taxon>Araneoidea</taxon>
        <taxon>Nephilidae</taxon>
        <taxon>Nephila</taxon>
    </lineage>
</organism>
<dbReference type="EMBL" id="BMAW01040963">
    <property type="protein sequence ID" value="GFU61851.1"/>
    <property type="molecule type" value="Genomic_DNA"/>
</dbReference>
<keyword evidence="3" id="KW-1185">Reference proteome</keyword>
<gene>
    <name evidence="1" type="ORF">NPIL_219321</name>
    <name evidence="2" type="ORF">NPIL_431911</name>
</gene>
<evidence type="ECO:0000313" key="1">
    <source>
        <dbReference type="EMBL" id="GFT01939.1"/>
    </source>
</evidence>
<dbReference type="Proteomes" id="UP000887013">
    <property type="component" value="Unassembled WGS sequence"/>
</dbReference>
<reference evidence="2" key="1">
    <citation type="submission" date="2020-08" db="EMBL/GenBank/DDBJ databases">
        <title>Multicomponent nature underlies the extraordinary mechanical properties of spider dragline silk.</title>
        <authorList>
            <person name="Kono N."/>
            <person name="Nakamura H."/>
            <person name="Mori M."/>
            <person name="Yoshida Y."/>
            <person name="Ohtoshi R."/>
            <person name="Malay A.D."/>
            <person name="Moran D.A.P."/>
            <person name="Tomita M."/>
            <person name="Numata K."/>
            <person name="Arakawa K."/>
        </authorList>
    </citation>
    <scope>NUCLEOTIDE SEQUENCE</scope>
</reference>
<proteinExistence type="predicted"/>
<name>A0A8X6R1I4_NEPPI</name>
<protein>
    <submittedName>
        <fullName evidence="2">Uncharacterized protein</fullName>
    </submittedName>
</protein>
<accession>A0A8X6R1I4</accession>
<dbReference type="AlphaFoldDB" id="A0A8X6R1I4"/>
<dbReference type="EMBL" id="BMAW01055621">
    <property type="protein sequence ID" value="GFT01939.1"/>
    <property type="molecule type" value="Genomic_DNA"/>
</dbReference>
<sequence length="130" mass="15156">MNDNGHEVIGRSLSPIEIMLLTLKCRIRAAKNPYEFAANSITFSHVTRFRLCKLSSNDSVYAIWCSITHSALSKTGDFCHFIDDRVICSLVWQLPKLTFLRFLPWRYLNGFVYSDYITYIFLRPFFSISL</sequence>
<evidence type="ECO:0000313" key="3">
    <source>
        <dbReference type="Proteomes" id="UP000887013"/>
    </source>
</evidence>